<evidence type="ECO:0000256" key="13">
    <source>
        <dbReference type="SAM" id="Phobius"/>
    </source>
</evidence>
<dbReference type="PRINTS" id="PR00344">
    <property type="entry name" value="BCTRLSENSOR"/>
</dbReference>
<dbReference type="Pfam" id="PF13493">
    <property type="entry name" value="DUF4118"/>
    <property type="match status" value="1"/>
</dbReference>
<evidence type="ECO:0000256" key="10">
    <source>
        <dbReference type="ARBA" id="ARBA00022989"/>
    </source>
</evidence>
<keyword evidence="7" id="KW-0547">Nucleotide-binding</keyword>
<dbReference type="Pfam" id="PF02518">
    <property type="entry name" value="HATPase_c"/>
    <property type="match status" value="1"/>
</dbReference>
<reference evidence="16" key="1">
    <citation type="journal article" date="2019" name="Int. J. Syst. Evol. Microbiol.">
        <title>The Global Catalogue of Microorganisms (GCM) 10K type strain sequencing project: providing services to taxonomists for standard genome sequencing and annotation.</title>
        <authorList>
            <consortium name="The Broad Institute Genomics Platform"/>
            <consortium name="The Broad Institute Genome Sequencing Center for Infectious Disease"/>
            <person name="Wu L."/>
            <person name="Ma J."/>
        </authorList>
    </citation>
    <scope>NUCLEOTIDE SEQUENCE [LARGE SCALE GENOMIC DNA]</scope>
    <source>
        <strain evidence="16">KCTC 42224</strain>
    </source>
</reference>
<evidence type="ECO:0000256" key="9">
    <source>
        <dbReference type="ARBA" id="ARBA00022840"/>
    </source>
</evidence>
<evidence type="ECO:0000256" key="4">
    <source>
        <dbReference type="ARBA" id="ARBA00022553"/>
    </source>
</evidence>
<dbReference type="GO" id="GO:0004673">
    <property type="term" value="F:protein histidine kinase activity"/>
    <property type="evidence" value="ECO:0007669"/>
    <property type="project" value="UniProtKB-EC"/>
</dbReference>
<dbReference type="InterPro" id="IPR005467">
    <property type="entry name" value="His_kinase_dom"/>
</dbReference>
<dbReference type="InterPro" id="IPR038318">
    <property type="entry name" value="KdpD_sf"/>
</dbReference>
<dbReference type="InterPro" id="IPR004358">
    <property type="entry name" value="Sig_transdc_His_kin-like_C"/>
</dbReference>
<evidence type="ECO:0000256" key="3">
    <source>
        <dbReference type="ARBA" id="ARBA00012438"/>
    </source>
</evidence>
<feature type="transmembrane region" description="Helical" evidence="13">
    <location>
        <begin position="98"/>
        <end position="116"/>
    </location>
</feature>
<evidence type="ECO:0000313" key="16">
    <source>
        <dbReference type="Proteomes" id="UP001595683"/>
    </source>
</evidence>
<dbReference type="PROSITE" id="PS50109">
    <property type="entry name" value="HIS_KIN"/>
    <property type="match status" value="1"/>
</dbReference>
<feature type="transmembrane region" description="Helical" evidence="13">
    <location>
        <begin position="71"/>
        <end position="92"/>
    </location>
</feature>
<dbReference type="Proteomes" id="UP001595683">
    <property type="component" value="Unassembled WGS sequence"/>
</dbReference>
<feature type="transmembrane region" description="Helical" evidence="13">
    <location>
        <begin position="21"/>
        <end position="41"/>
    </location>
</feature>
<keyword evidence="9" id="KW-0067">ATP-binding</keyword>
<proteinExistence type="predicted"/>
<evidence type="ECO:0000256" key="2">
    <source>
        <dbReference type="ARBA" id="ARBA00004141"/>
    </source>
</evidence>
<keyword evidence="16" id="KW-1185">Reference proteome</keyword>
<organism evidence="15 16">
    <name type="scientific">Novosphingobium pokkalii</name>
    <dbReference type="NCBI Taxonomy" id="1770194"/>
    <lineage>
        <taxon>Bacteria</taxon>
        <taxon>Pseudomonadati</taxon>
        <taxon>Pseudomonadota</taxon>
        <taxon>Alphaproteobacteria</taxon>
        <taxon>Sphingomonadales</taxon>
        <taxon>Sphingomonadaceae</taxon>
        <taxon>Novosphingobium</taxon>
    </lineage>
</organism>
<keyword evidence="8 15" id="KW-0418">Kinase</keyword>
<keyword evidence="10 13" id="KW-1133">Transmembrane helix</keyword>
<dbReference type="InterPro" id="IPR003594">
    <property type="entry name" value="HATPase_dom"/>
</dbReference>
<dbReference type="Pfam" id="PF07568">
    <property type="entry name" value="HisKA_2"/>
    <property type="match status" value="1"/>
</dbReference>
<dbReference type="PANTHER" id="PTHR41523:SF8">
    <property type="entry name" value="ETHYLENE RESPONSE SENSOR PROTEIN"/>
    <property type="match status" value="1"/>
</dbReference>
<dbReference type="SUPFAM" id="SSF55874">
    <property type="entry name" value="ATPase domain of HSP90 chaperone/DNA topoisomerase II/histidine kinase"/>
    <property type="match status" value="1"/>
</dbReference>
<comment type="caution">
    <text evidence="15">The sequence shown here is derived from an EMBL/GenBank/DDBJ whole genome shotgun (WGS) entry which is preliminary data.</text>
</comment>
<keyword evidence="5 15" id="KW-0808">Transferase</keyword>
<dbReference type="RefSeq" id="WP_191323291.1">
    <property type="nucleotide sequence ID" value="NZ_BMZP01000003.1"/>
</dbReference>
<evidence type="ECO:0000256" key="8">
    <source>
        <dbReference type="ARBA" id="ARBA00022777"/>
    </source>
</evidence>
<keyword evidence="11" id="KW-0902">Two-component regulatory system</keyword>
<dbReference type="Gene3D" id="3.30.450.20">
    <property type="entry name" value="PAS domain"/>
    <property type="match status" value="1"/>
</dbReference>
<evidence type="ECO:0000256" key="5">
    <source>
        <dbReference type="ARBA" id="ARBA00022679"/>
    </source>
</evidence>
<dbReference type="EC" id="2.7.13.3" evidence="3"/>
<dbReference type="InterPro" id="IPR011495">
    <property type="entry name" value="Sig_transdc_His_kin_sub2_dim/P"/>
</dbReference>
<dbReference type="InterPro" id="IPR036890">
    <property type="entry name" value="HATPase_C_sf"/>
</dbReference>
<dbReference type="PANTHER" id="PTHR41523">
    <property type="entry name" value="TWO-COMPONENT SYSTEM SENSOR PROTEIN"/>
    <property type="match status" value="1"/>
</dbReference>
<feature type="transmembrane region" description="Helical" evidence="13">
    <location>
        <begin position="47"/>
        <end position="64"/>
    </location>
</feature>
<evidence type="ECO:0000256" key="6">
    <source>
        <dbReference type="ARBA" id="ARBA00022692"/>
    </source>
</evidence>
<dbReference type="Gene3D" id="1.20.120.620">
    <property type="entry name" value="Backbone structure of the membrane domain of e. Coli histidine kinase receptor kdpd"/>
    <property type="match status" value="1"/>
</dbReference>
<evidence type="ECO:0000256" key="1">
    <source>
        <dbReference type="ARBA" id="ARBA00000085"/>
    </source>
</evidence>
<feature type="domain" description="Histidine kinase" evidence="14">
    <location>
        <begin position="146"/>
        <end position="353"/>
    </location>
</feature>
<dbReference type="InterPro" id="IPR025201">
    <property type="entry name" value="KdpD_TM"/>
</dbReference>
<evidence type="ECO:0000259" key="14">
    <source>
        <dbReference type="PROSITE" id="PS50109"/>
    </source>
</evidence>
<evidence type="ECO:0000256" key="7">
    <source>
        <dbReference type="ARBA" id="ARBA00022741"/>
    </source>
</evidence>
<sequence>MTLMPRPRLWSIRGLQSCSPAVRHGVAVALFCAAFGIRWTADALFPPGFPFLTFFPAVIVATFVAGRGPGIVCAVLSGLAAWYFFVPPVFSFVVTPQVATAMLFYSGVVAVDIFLIDGLTRRQRQLEENEARLAEMAAHQALLFKELQHRVANNLASVASMLRLQRRQIERDPALALPLIDRADQRIEMMGRVHRQLYDPAAQSRPIREILSHAVDLAREMADADAVDVRVIADDVRLDVGRLLPLVLLLTELLANSFKHAFAPGERGRIDVRLEQAENDMLCLTVADNGKGLPASDTQPAIAGLPRSRRGLGTAIIAGLVAQLGGTHRVRSGAQNPGSARGVTTVVAFPATHAAGA</sequence>
<dbReference type="EMBL" id="JBHRYE010000007">
    <property type="protein sequence ID" value="MFC3670383.1"/>
    <property type="molecule type" value="Genomic_DNA"/>
</dbReference>
<comment type="catalytic activity">
    <reaction evidence="1">
        <text>ATP + protein L-histidine = ADP + protein N-phospho-L-histidine.</text>
        <dbReference type="EC" id="2.7.13.3"/>
    </reaction>
</comment>
<protein>
    <recommendedName>
        <fullName evidence="3">histidine kinase</fullName>
        <ecNumber evidence="3">2.7.13.3</ecNumber>
    </recommendedName>
</protein>
<keyword evidence="6 13" id="KW-0812">Transmembrane</keyword>
<accession>A0ABV7UYZ8</accession>
<evidence type="ECO:0000313" key="15">
    <source>
        <dbReference type="EMBL" id="MFC3670383.1"/>
    </source>
</evidence>
<keyword evidence="12 13" id="KW-0472">Membrane</keyword>
<keyword evidence="4" id="KW-0597">Phosphoprotein</keyword>
<evidence type="ECO:0000256" key="12">
    <source>
        <dbReference type="ARBA" id="ARBA00023136"/>
    </source>
</evidence>
<dbReference type="Gene3D" id="3.30.565.10">
    <property type="entry name" value="Histidine kinase-like ATPase, C-terminal domain"/>
    <property type="match status" value="1"/>
</dbReference>
<name>A0ABV7UYZ8_9SPHN</name>
<comment type="subcellular location">
    <subcellularLocation>
        <location evidence="2">Membrane</location>
        <topology evidence="2">Multi-pass membrane protein</topology>
    </subcellularLocation>
</comment>
<evidence type="ECO:0000256" key="11">
    <source>
        <dbReference type="ARBA" id="ARBA00023012"/>
    </source>
</evidence>
<gene>
    <name evidence="15" type="ORF">ACFOOT_02995</name>
</gene>
<dbReference type="SMART" id="SM00387">
    <property type="entry name" value="HATPase_c"/>
    <property type="match status" value="1"/>
</dbReference>